<evidence type="ECO:0000313" key="7">
    <source>
        <dbReference type="EMBL" id="MST71789.1"/>
    </source>
</evidence>
<evidence type="ECO:0000256" key="2">
    <source>
        <dbReference type="ARBA" id="ARBA00022730"/>
    </source>
</evidence>
<evidence type="ECO:0000313" key="8">
    <source>
        <dbReference type="Proteomes" id="UP000469325"/>
    </source>
</evidence>
<dbReference type="GO" id="GO:0003735">
    <property type="term" value="F:structural constituent of ribosome"/>
    <property type="evidence" value="ECO:0007669"/>
    <property type="project" value="InterPro"/>
</dbReference>
<dbReference type="Pfam" id="PF00276">
    <property type="entry name" value="Ribosomal_L23"/>
    <property type="match status" value="1"/>
</dbReference>
<dbReference type="GO" id="GO:1990904">
    <property type="term" value="C:ribonucleoprotein complex"/>
    <property type="evidence" value="ECO:0007669"/>
    <property type="project" value="UniProtKB-KW"/>
</dbReference>
<comment type="function">
    <text evidence="6">One of the early assembly proteins it binds 23S rRNA. One of the proteins that surrounds the polypeptide exit tunnel on the outside of the ribosome. Forms the main docking site for trigger factor binding to the ribosome.</text>
</comment>
<keyword evidence="3 6" id="KW-0694">RNA-binding</keyword>
<dbReference type="InterPro" id="IPR012678">
    <property type="entry name" value="Ribosomal_uL23/eL15/eS24_sf"/>
</dbReference>
<comment type="subunit">
    <text evidence="6">Part of the 50S ribosomal subunit. Contacts protein L29, and trigger factor when it is bound to the ribosome.</text>
</comment>
<dbReference type="EMBL" id="VUNC01000001">
    <property type="protein sequence ID" value="MST71789.1"/>
    <property type="molecule type" value="Genomic_DNA"/>
</dbReference>
<reference evidence="7 8" key="1">
    <citation type="submission" date="2019-08" db="EMBL/GenBank/DDBJ databases">
        <title>In-depth cultivation of the pig gut microbiome towards novel bacterial diversity and tailored functional studies.</title>
        <authorList>
            <person name="Wylensek D."/>
            <person name="Hitch T.C.A."/>
            <person name="Clavel T."/>
        </authorList>
    </citation>
    <scope>NUCLEOTIDE SEQUENCE [LARGE SCALE GENOMIC DNA]</scope>
    <source>
        <strain evidence="7 8">CA-Schmier-601-WT-1</strain>
    </source>
</reference>
<dbReference type="GO" id="GO:0019843">
    <property type="term" value="F:rRNA binding"/>
    <property type="evidence" value="ECO:0007669"/>
    <property type="project" value="UniProtKB-UniRule"/>
</dbReference>
<comment type="similarity">
    <text evidence="1 6">Belongs to the universal ribosomal protein uL23 family.</text>
</comment>
<name>A0A6N7XPD6_9ACTN</name>
<dbReference type="InterPro" id="IPR012677">
    <property type="entry name" value="Nucleotide-bd_a/b_plait_sf"/>
</dbReference>
<keyword evidence="2 6" id="KW-0699">rRNA-binding</keyword>
<evidence type="ECO:0000256" key="1">
    <source>
        <dbReference type="ARBA" id="ARBA00006700"/>
    </source>
</evidence>
<keyword evidence="4 6" id="KW-0689">Ribosomal protein</keyword>
<dbReference type="RefSeq" id="WP_154433542.1">
    <property type="nucleotide sequence ID" value="NZ_VUNC01000001.1"/>
</dbReference>
<dbReference type="FunFam" id="3.30.70.330:FF:000001">
    <property type="entry name" value="50S ribosomal protein L23"/>
    <property type="match status" value="1"/>
</dbReference>
<organism evidence="7 8">
    <name type="scientific">Olsenella porci</name>
    <dbReference type="NCBI Taxonomy" id="2652279"/>
    <lineage>
        <taxon>Bacteria</taxon>
        <taxon>Bacillati</taxon>
        <taxon>Actinomycetota</taxon>
        <taxon>Coriobacteriia</taxon>
        <taxon>Coriobacteriales</taxon>
        <taxon>Atopobiaceae</taxon>
        <taxon>Olsenella</taxon>
    </lineage>
</organism>
<accession>A0A6N7XPD6</accession>
<dbReference type="InterPro" id="IPR013025">
    <property type="entry name" value="Ribosomal_uL23-like"/>
</dbReference>
<dbReference type="Proteomes" id="UP000469325">
    <property type="component" value="Unassembled WGS sequence"/>
</dbReference>
<dbReference type="NCBIfam" id="NF004363">
    <property type="entry name" value="PRK05738.2-4"/>
    <property type="match status" value="1"/>
</dbReference>
<evidence type="ECO:0000256" key="6">
    <source>
        <dbReference type="HAMAP-Rule" id="MF_01369"/>
    </source>
</evidence>
<dbReference type="HAMAP" id="MF_01369_B">
    <property type="entry name" value="Ribosomal_uL23_B"/>
    <property type="match status" value="1"/>
</dbReference>
<evidence type="ECO:0000256" key="4">
    <source>
        <dbReference type="ARBA" id="ARBA00022980"/>
    </source>
</evidence>
<keyword evidence="5 6" id="KW-0687">Ribonucleoprotein</keyword>
<evidence type="ECO:0000256" key="5">
    <source>
        <dbReference type="ARBA" id="ARBA00023274"/>
    </source>
</evidence>
<proteinExistence type="inferred from homology"/>
<sequence length="100" mass="11592">MNSVYNVIVRPVISERSFDLMAQNKYTFEVARQAAKGEIADAVEKLFNVHVEKVNTLWVKPKNKRVRYQYGKTRTWKKAVVTIADGEQIEIFANQQSDED</sequence>
<keyword evidence="8" id="KW-1185">Reference proteome</keyword>
<dbReference type="SUPFAM" id="SSF54189">
    <property type="entry name" value="Ribosomal proteins S24e, L23 and L15e"/>
    <property type="match status" value="1"/>
</dbReference>
<comment type="caution">
    <text evidence="7">The sequence shown here is derived from an EMBL/GenBank/DDBJ whole genome shotgun (WGS) entry which is preliminary data.</text>
</comment>
<dbReference type="Gene3D" id="3.30.70.330">
    <property type="match status" value="1"/>
</dbReference>
<dbReference type="AlphaFoldDB" id="A0A6N7XPD6"/>
<evidence type="ECO:0000256" key="3">
    <source>
        <dbReference type="ARBA" id="ARBA00022884"/>
    </source>
</evidence>
<gene>
    <name evidence="6" type="primary">rplW</name>
    <name evidence="7" type="ORF">FYJ68_01520</name>
</gene>
<protein>
    <recommendedName>
        <fullName evidence="6">Large ribosomal subunit protein uL23</fullName>
    </recommendedName>
</protein>
<dbReference type="PANTHER" id="PTHR11620">
    <property type="entry name" value="60S RIBOSOMAL PROTEIN L23A"/>
    <property type="match status" value="1"/>
</dbReference>
<dbReference type="GO" id="GO:0005840">
    <property type="term" value="C:ribosome"/>
    <property type="evidence" value="ECO:0007669"/>
    <property type="project" value="UniProtKB-KW"/>
</dbReference>
<dbReference type="GO" id="GO:0006412">
    <property type="term" value="P:translation"/>
    <property type="evidence" value="ECO:0007669"/>
    <property type="project" value="UniProtKB-UniRule"/>
</dbReference>